<reference evidence="1" key="1">
    <citation type="journal article" date="2020" name="Cell">
        <title>Large-Scale Comparative Analyses of Tick Genomes Elucidate Their Genetic Diversity and Vector Capacities.</title>
        <authorList>
            <consortium name="Tick Genome and Microbiome Consortium (TIGMIC)"/>
            <person name="Jia N."/>
            <person name="Wang J."/>
            <person name="Shi W."/>
            <person name="Du L."/>
            <person name="Sun Y."/>
            <person name="Zhan W."/>
            <person name="Jiang J.F."/>
            <person name="Wang Q."/>
            <person name="Zhang B."/>
            <person name="Ji P."/>
            <person name="Bell-Sakyi L."/>
            <person name="Cui X.M."/>
            <person name="Yuan T.T."/>
            <person name="Jiang B.G."/>
            <person name="Yang W.F."/>
            <person name="Lam T.T."/>
            <person name="Chang Q.C."/>
            <person name="Ding S.J."/>
            <person name="Wang X.J."/>
            <person name="Zhu J.G."/>
            <person name="Ruan X.D."/>
            <person name="Zhao L."/>
            <person name="Wei J.T."/>
            <person name="Ye R.Z."/>
            <person name="Que T.C."/>
            <person name="Du C.H."/>
            <person name="Zhou Y.H."/>
            <person name="Cheng J.X."/>
            <person name="Dai P.F."/>
            <person name="Guo W.B."/>
            <person name="Han X.H."/>
            <person name="Huang E.J."/>
            <person name="Li L.F."/>
            <person name="Wei W."/>
            <person name="Gao Y.C."/>
            <person name="Liu J.Z."/>
            <person name="Shao H.Z."/>
            <person name="Wang X."/>
            <person name="Wang C.C."/>
            <person name="Yang T.C."/>
            <person name="Huo Q.B."/>
            <person name="Li W."/>
            <person name="Chen H.Y."/>
            <person name="Chen S.E."/>
            <person name="Zhou L.G."/>
            <person name="Ni X.B."/>
            <person name="Tian J.H."/>
            <person name="Sheng Y."/>
            <person name="Liu T."/>
            <person name="Pan Y.S."/>
            <person name="Xia L.Y."/>
            <person name="Li J."/>
            <person name="Zhao F."/>
            <person name="Cao W.C."/>
        </authorList>
    </citation>
    <scope>NUCLEOTIDE SEQUENCE</scope>
    <source>
        <strain evidence="1">Rmic-2018</strain>
    </source>
</reference>
<keyword evidence="2" id="KW-1185">Reference proteome</keyword>
<evidence type="ECO:0000313" key="2">
    <source>
        <dbReference type="Proteomes" id="UP000821866"/>
    </source>
</evidence>
<dbReference type="EMBL" id="JABSTU010000007">
    <property type="protein sequence ID" value="KAH8025318.1"/>
    <property type="molecule type" value="Genomic_DNA"/>
</dbReference>
<dbReference type="AlphaFoldDB" id="A0A9J6DTL7"/>
<organism evidence="1 2">
    <name type="scientific">Rhipicephalus microplus</name>
    <name type="common">Cattle tick</name>
    <name type="synonym">Boophilus microplus</name>
    <dbReference type="NCBI Taxonomy" id="6941"/>
    <lineage>
        <taxon>Eukaryota</taxon>
        <taxon>Metazoa</taxon>
        <taxon>Ecdysozoa</taxon>
        <taxon>Arthropoda</taxon>
        <taxon>Chelicerata</taxon>
        <taxon>Arachnida</taxon>
        <taxon>Acari</taxon>
        <taxon>Parasitiformes</taxon>
        <taxon>Ixodida</taxon>
        <taxon>Ixodoidea</taxon>
        <taxon>Ixodidae</taxon>
        <taxon>Rhipicephalinae</taxon>
        <taxon>Rhipicephalus</taxon>
        <taxon>Boophilus</taxon>
    </lineage>
</organism>
<name>A0A9J6DTL7_RHIMP</name>
<reference evidence="1" key="2">
    <citation type="submission" date="2021-09" db="EMBL/GenBank/DDBJ databases">
        <authorList>
            <person name="Jia N."/>
            <person name="Wang J."/>
            <person name="Shi W."/>
            <person name="Du L."/>
            <person name="Sun Y."/>
            <person name="Zhan W."/>
            <person name="Jiang J."/>
            <person name="Wang Q."/>
            <person name="Zhang B."/>
            <person name="Ji P."/>
            <person name="Sakyi L.B."/>
            <person name="Cui X."/>
            <person name="Yuan T."/>
            <person name="Jiang B."/>
            <person name="Yang W."/>
            <person name="Lam T.T.-Y."/>
            <person name="Chang Q."/>
            <person name="Ding S."/>
            <person name="Wang X."/>
            <person name="Zhu J."/>
            <person name="Ruan X."/>
            <person name="Zhao L."/>
            <person name="Wei J."/>
            <person name="Que T."/>
            <person name="Du C."/>
            <person name="Cheng J."/>
            <person name="Dai P."/>
            <person name="Han X."/>
            <person name="Huang E."/>
            <person name="Gao Y."/>
            <person name="Liu J."/>
            <person name="Shao H."/>
            <person name="Ye R."/>
            <person name="Li L."/>
            <person name="Wei W."/>
            <person name="Wang X."/>
            <person name="Wang C."/>
            <person name="Huo Q."/>
            <person name="Li W."/>
            <person name="Guo W."/>
            <person name="Chen H."/>
            <person name="Chen S."/>
            <person name="Zhou L."/>
            <person name="Zhou L."/>
            <person name="Ni X."/>
            <person name="Tian J."/>
            <person name="Zhou Y."/>
            <person name="Sheng Y."/>
            <person name="Liu T."/>
            <person name="Pan Y."/>
            <person name="Xia L."/>
            <person name="Li J."/>
            <person name="Zhao F."/>
            <person name="Cao W."/>
        </authorList>
    </citation>
    <scope>NUCLEOTIDE SEQUENCE</scope>
    <source>
        <strain evidence="1">Rmic-2018</strain>
        <tissue evidence="1">Larvae</tissue>
    </source>
</reference>
<evidence type="ECO:0000313" key="1">
    <source>
        <dbReference type="EMBL" id="KAH8025318.1"/>
    </source>
</evidence>
<proteinExistence type="predicted"/>
<accession>A0A9J6DTL7</accession>
<sequence>MLRCRRSRDPGGQHHEFGQQRWRRPWKSFVDCLSVQCHQPPLLPWPVRRMVVLYANAAAFASTVATRHWDVVACLGHRCLLLPRHLDQVLLCGMSALAYPGLLCLLPHLLNVVSVYTNGSRVGPGAEGSRAARGVMANTSSLLDSLLSEKNYNRQFRPGFGGPYPSAVSVCF</sequence>
<protein>
    <submittedName>
        <fullName evidence="1">Uncharacterized protein</fullName>
    </submittedName>
</protein>
<dbReference type="Proteomes" id="UP000821866">
    <property type="component" value="Unassembled WGS sequence"/>
</dbReference>
<gene>
    <name evidence="1" type="ORF">HPB51_006942</name>
</gene>
<comment type="caution">
    <text evidence="1">The sequence shown here is derived from an EMBL/GenBank/DDBJ whole genome shotgun (WGS) entry which is preliminary data.</text>
</comment>